<feature type="domain" description="DUF7770" evidence="2">
    <location>
        <begin position="52"/>
        <end position="142"/>
    </location>
</feature>
<comment type="caution">
    <text evidence="3">The sequence shown here is derived from an EMBL/GenBank/DDBJ whole genome shotgun (WGS) entry which is preliminary data.</text>
</comment>
<evidence type="ECO:0000256" key="1">
    <source>
        <dbReference type="SAM" id="MobiDB-lite"/>
    </source>
</evidence>
<protein>
    <recommendedName>
        <fullName evidence="2">DUF7770 domain-containing protein</fullName>
    </recommendedName>
</protein>
<proteinExistence type="predicted"/>
<dbReference type="EMBL" id="JAVDPF010000025">
    <property type="protein sequence ID" value="KAL1872271.1"/>
    <property type="molecule type" value="Genomic_DNA"/>
</dbReference>
<sequence length="200" mass="22572">MEDPDPEPNPFPVIQNGSPEIEAGTKEREKTETNPPTRPLSPSETCLCIYTIRIAVHSLGRFLSSDSRSGNHASIYLLVGNGAAIRLDMFKAGVTDTMGTYRVRWCEYEVSKRAVKMWDLKPVQWLIVGDVLAMVEKEGRSRTTILGDMEKYNYLSSQSRLKPAFVKEALRYNYSKCAEPVFDEIVRGTFLPEKTCEGKL</sequence>
<feature type="compositionally biased region" description="Basic and acidic residues" evidence="1">
    <location>
        <begin position="23"/>
        <end position="32"/>
    </location>
</feature>
<dbReference type="Pfam" id="PF24968">
    <property type="entry name" value="DUF7770"/>
    <property type="match status" value="1"/>
</dbReference>
<accession>A0ABR3X8I6</accession>
<organism evidence="3 4">
    <name type="scientific">Paecilomyces lecythidis</name>
    <dbReference type="NCBI Taxonomy" id="3004212"/>
    <lineage>
        <taxon>Eukaryota</taxon>
        <taxon>Fungi</taxon>
        <taxon>Dikarya</taxon>
        <taxon>Ascomycota</taxon>
        <taxon>Pezizomycotina</taxon>
        <taxon>Eurotiomycetes</taxon>
        <taxon>Eurotiomycetidae</taxon>
        <taxon>Eurotiales</taxon>
        <taxon>Thermoascaceae</taxon>
        <taxon>Paecilomyces</taxon>
    </lineage>
</organism>
<reference evidence="3 4" key="1">
    <citation type="journal article" date="2024" name="IMA Fungus">
        <title>IMA Genome - F19 : A genome assembly and annotation guide to empower mycologists, including annotated draft genome sequences of Ceratocystis pirilliformis, Diaporthe australafricana, Fusarium ophioides, Paecilomyces lecythidis, and Sporothrix stenoceras.</title>
        <authorList>
            <person name="Aylward J."/>
            <person name="Wilson A.M."/>
            <person name="Visagie C.M."/>
            <person name="Spraker J."/>
            <person name="Barnes I."/>
            <person name="Buitendag C."/>
            <person name="Ceriani C."/>
            <person name="Del Mar Angel L."/>
            <person name="du Plessis D."/>
            <person name="Fuchs T."/>
            <person name="Gasser K."/>
            <person name="Kramer D."/>
            <person name="Li W."/>
            <person name="Munsamy K."/>
            <person name="Piso A."/>
            <person name="Price J.L."/>
            <person name="Sonnekus B."/>
            <person name="Thomas C."/>
            <person name="van der Nest A."/>
            <person name="van Dijk A."/>
            <person name="van Heerden A."/>
            <person name="van Vuuren N."/>
            <person name="Yilmaz N."/>
            <person name="Duong T.A."/>
            <person name="van der Merwe N.A."/>
            <person name="Wingfield M.J."/>
            <person name="Wingfield B.D."/>
        </authorList>
    </citation>
    <scope>NUCLEOTIDE SEQUENCE [LARGE SCALE GENOMIC DNA]</scope>
    <source>
        <strain evidence="3 4">CMW 18167</strain>
    </source>
</reference>
<evidence type="ECO:0000313" key="4">
    <source>
        <dbReference type="Proteomes" id="UP001583193"/>
    </source>
</evidence>
<dbReference type="Proteomes" id="UP001583193">
    <property type="component" value="Unassembled WGS sequence"/>
</dbReference>
<evidence type="ECO:0000313" key="3">
    <source>
        <dbReference type="EMBL" id="KAL1872271.1"/>
    </source>
</evidence>
<dbReference type="InterPro" id="IPR056672">
    <property type="entry name" value="DUF7770"/>
</dbReference>
<name>A0ABR3X8I6_9EURO</name>
<keyword evidence="4" id="KW-1185">Reference proteome</keyword>
<feature type="region of interest" description="Disordered" evidence="1">
    <location>
        <begin position="1"/>
        <end position="41"/>
    </location>
</feature>
<gene>
    <name evidence="3" type="ORF">Plec18167_006874</name>
</gene>
<evidence type="ECO:0000259" key="2">
    <source>
        <dbReference type="Pfam" id="PF24968"/>
    </source>
</evidence>